<dbReference type="Pfam" id="PF21919">
    <property type="entry name" value="P23-45_portal_barrel"/>
    <property type="match status" value="1"/>
</dbReference>
<organism evidence="2 3">
    <name type="scientific">Deinococcus xinjiangensis</name>
    <dbReference type="NCBI Taxonomy" id="457454"/>
    <lineage>
        <taxon>Bacteria</taxon>
        <taxon>Thermotogati</taxon>
        <taxon>Deinococcota</taxon>
        <taxon>Deinococci</taxon>
        <taxon>Deinococcales</taxon>
        <taxon>Deinococcaceae</taxon>
        <taxon>Deinococcus</taxon>
    </lineage>
</organism>
<sequence length="562" mass="60638">MKEPGESARVPVGVFASADGHQEMMYMGPEGQLEFAEGVPAGMTLGPGGINPQDVAKLLGEKTGIVEVTYGDFEAGEFDDDLVGKEGVQLFMKMLSDSSVTQGLDRRLDEFTVGKWRMVPSSTDDAALEQAAFAADQLGLNDMKAGKQTMHQLHYLFHMGETLRRGIGELCFAQGPDGKYVLDKVLPIHPLTVDKIEYDNMGGLKSVIQKGKIRGEGGKQVEKKIPVFKTVIFTNRDDGISEGESILRPAIVHWRIKRALTVLMNQGLERFALGVPMITPPAEVKPGTAQWLAARKMAIDFVTKPRTGVLLPSGWKFEVVTLKQSMPEIIPYIEYHDRCILRALGAESASTVGLKEGQHGVSDATITKSIKAAMVRFASAINLYVIPKIIQLNWPDATRYPRLVAEMEDDGDLPSAANLFGMVLNGAIDLAVADLTAQQARAQLEQSQQQTAVKNAASGGKVGSVAGGGSRSGSGRTPSAKFSESGGLTIDFAAADQASPSGDVMEQVKAGIEMIMDAMPTKLQRLIGYLDDKQARSLDPLRQSAQTVRKQDARKPSPSARP</sequence>
<dbReference type="InterPro" id="IPR054117">
    <property type="entry name" value="P23-45_portal"/>
</dbReference>
<dbReference type="RefSeq" id="WP_353540453.1">
    <property type="nucleotide sequence ID" value="NZ_BAABRN010000001.1"/>
</dbReference>
<protein>
    <recommendedName>
        <fullName evidence="4">Portal protein</fullName>
    </recommendedName>
</protein>
<accession>A0ABP9VB20</accession>
<evidence type="ECO:0008006" key="4">
    <source>
        <dbReference type="Google" id="ProtNLM"/>
    </source>
</evidence>
<dbReference type="EMBL" id="BAABRN010000001">
    <property type="protein sequence ID" value="GAA5500468.1"/>
    <property type="molecule type" value="Genomic_DNA"/>
</dbReference>
<dbReference type="Proteomes" id="UP001458946">
    <property type="component" value="Unassembled WGS sequence"/>
</dbReference>
<proteinExistence type="predicted"/>
<keyword evidence="3" id="KW-1185">Reference proteome</keyword>
<evidence type="ECO:0000313" key="3">
    <source>
        <dbReference type="Proteomes" id="UP001458946"/>
    </source>
</evidence>
<feature type="region of interest" description="Disordered" evidence="1">
    <location>
        <begin position="451"/>
        <end position="483"/>
    </location>
</feature>
<reference evidence="2 3" key="1">
    <citation type="submission" date="2024-02" db="EMBL/GenBank/DDBJ databases">
        <title>Deinococcus xinjiangensis NBRC 107630.</title>
        <authorList>
            <person name="Ichikawa N."/>
            <person name="Katano-Makiyama Y."/>
            <person name="Hidaka K."/>
        </authorList>
    </citation>
    <scope>NUCLEOTIDE SEQUENCE [LARGE SCALE GENOMIC DNA]</scope>
    <source>
        <strain evidence="2 3">NBRC 107630</strain>
    </source>
</reference>
<feature type="compositionally biased region" description="Gly residues" evidence="1">
    <location>
        <begin position="460"/>
        <end position="472"/>
    </location>
</feature>
<name>A0ABP9VB20_9DEIO</name>
<comment type="caution">
    <text evidence="2">The sequence shown here is derived from an EMBL/GenBank/DDBJ whole genome shotgun (WGS) entry which is preliminary data.</text>
</comment>
<evidence type="ECO:0000256" key="1">
    <source>
        <dbReference type="SAM" id="MobiDB-lite"/>
    </source>
</evidence>
<gene>
    <name evidence="2" type="ORF">Dxin01_00189</name>
</gene>
<feature type="region of interest" description="Disordered" evidence="1">
    <location>
        <begin position="534"/>
        <end position="562"/>
    </location>
</feature>
<evidence type="ECO:0000313" key="2">
    <source>
        <dbReference type="EMBL" id="GAA5500468.1"/>
    </source>
</evidence>